<evidence type="ECO:0000256" key="2">
    <source>
        <dbReference type="ARBA" id="ARBA00022475"/>
    </source>
</evidence>
<evidence type="ECO:0000256" key="1">
    <source>
        <dbReference type="ARBA" id="ARBA00004651"/>
    </source>
</evidence>
<evidence type="ECO:0000256" key="6">
    <source>
        <dbReference type="SAM" id="Phobius"/>
    </source>
</evidence>
<dbReference type="GO" id="GO:0022857">
    <property type="term" value="F:transmembrane transporter activity"/>
    <property type="evidence" value="ECO:0007669"/>
    <property type="project" value="InterPro"/>
</dbReference>
<comment type="subcellular location">
    <subcellularLocation>
        <location evidence="1">Cell membrane</location>
        <topology evidence="1">Multi-pass membrane protein</topology>
    </subcellularLocation>
</comment>
<dbReference type="Proteomes" id="UP000054851">
    <property type="component" value="Unassembled WGS sequence"/>
</dbReference>
<keyword evidence="3 6" id="KW-0812">Transmembrane</keyword>
<dbReference type="OrthoDB" id="9771451at2"/>
<name>A0A158C081_9BURK</name>
<dbReference type="InterPro" id="IPR050382">
    <property type="entry name" value="MFS_Na/Anion_cotransporter"/>
</dbReference>
<dbReference type="PIRSF" id="PIRSF002808">
    <property type="entry name" value="Hexose_phosphate_transp"/>
    <property type="match status" value="1"/>
</dbReference>
<protein>
    <submittedName>
        <fullName evidence="8">D-galactonate transporter</fullName>
    </submittedName>
</protein>
<dbReference type="InterPro" id="IPR000849">
    <property type="entry name" value="Sugar_P_transporter"/>
</dbReference>
<evidence type="ECO:0000313" key="9">
    <source>
        <dbReference type="Proteomes" id="UP000054851"/>
    </source>
</evidence>
<feature type="transmembrane region" description="Helical" evidence="6">
    <location>
        <begin position="407"/>
        <end position="428"/>
    </location>
</feature>
<keyword evidence="9" id="KW-1185">Reference proteome</keyword>
<feature type="transmembrane region" description="Helical" evidence="6">
    <location>
        <begin position="246"/>
        <end position="265"/>
    </location>
</feature>
<feature type="transmembrane region" description="Helical" evidence="6">
    <location>
        <begin position="12"/>
        <end position="29"/>
    </location>
</feature>
<feature type="transmembrane region" description="Helical" evidence="6">
    <location>
        <begin position="285"/>
        <end position="309"/>
    </location>
</feature>
<dbReference type="CDD" id="cd17319">
    <property type="entry name" value="MFS_ExuT_GudP_like"/>
    <property type="match status" value="1"/>
</dbReference>
<keyword evidence="4 6" id="KW-1133">Transmembrane helix</keyword>
<feature type="domain" description="Major facilitator superfamily (MFS) profile" evidence="7">
    <location>
        <begin position="16"/>
        <end position="433"/>
    </location>
</feature>
<evidence type="ECO:0000256" key="3">
    <source>
        <dbReference type="ARBA" id="ARBA00022692"/>
    </source>
</evidence>
<organism evidence="8 9">
    <name type="scientific">Caballeronia hypogeia</name>
    <dbReference type="NCBI Taxonomy" id="1777140"/>
    <lineage>
        <taxon>Bacteria</taxon>
        <taxon>Pseudomonadati</taxon>
        <taxon>Pseudomonadota</taxon>
        <taxon>Betaproteobacteria</taxon>
        <taxon>Burkholderiales</taxon>
        <taxon>Burkholderiaceae</taxon>
        <taxon>Caballeronia</taxon>
    </lineage>
</organism>
<feature type="transmembrane region" description="Helical" evidence="6">
    <location>
        <begin position="321"/>
        <end position="340"/>
    </location>
</feature>
<feature type="transmembrane region" description="Helical" evidence="6">
    <location>
        <begin position="54"/>
        <end position="74"/>
    </location>
</feature>
<dbReference type="AlphaFoldDB" id="A0A158C081"/>
<gene>
    <name evidence="8" type="ORF">AWB79_04500</name>
</gene>
<dbReference type="STRING" id="1777140.AWB79_04500"/>
<dbReference type="Gene3D" id="1.20.1250.20">
    <property type="entry name" value="MFS general substrate transporter like domains"/>
    <property type="match status" value="2"/>
</dbReference>
<keyword evidence="2" id="KW-1003">Cell membrane</keyword>
<evidence type="ECO:0000313" key="8">
    <source>
        <dbReference type="EMBL" id="SAK75758.1"/>
    </source>
</evidence>
<dbReference type="RefSeq" id="WP_061169627.1">
    <property type="nucleotide sequence ID" value="NZ_FCOA02000016.1"/>
</dbReference>
<feature type="transmembrane region" description="Helical" evidence="6">
    <location>
        <begin position="174"/>
        <end position="192"/>
    </location>
</feature>
<feature type="transmembrane region" description="Helical" evidence="6">
    <location>
        <begin position="148"/>
        <end position="168"/>
    </location>
</feature>
<feature type="transmembrane region" description="Helical" evidence="6">
    <location>
        <begin position="81"/>
        <end position="100"/>
    </location>
</feature>
<dbReference type="PROSITE" id="PS50850">
    <property type="entry name" value="MFS"/>
    <property type="match status" value="1"/>
</dbReference>
<dbReference type="PANTHER" id="PTHR11662">
    <property type="entry name" value="SOLUTE CARRIER FAMILY 17"/>
    <property type="match status" value="1"/>
</dbReference>
<dbReference type="InterPro" id="IPR020846">
    <property type="entry name" value="MFS_dom"/>
</dbReference>
<feature type="transmembrane region" description="Helical" evidence="6">
    <location>
        <begin position="378"/>
        <end position="401"/>
    </location>
</feature>
<accession>A0A158C081</accession>
<proteinExistence type="predicted"/>
<comment type="caution">
    <text evidence="8">The sequence shown here is derived from an EMBL/GenBank/DDBJ whole genome shotgun (WGS) entry which is preliminary data.</text>
</comment>
<keyword evidence="5 6" id="KW-0472">Membrane</keyword>
<reference evidence="8" key="1">
    <citation type="submission" date="2016-01" db="EMBL/GenBank/DDBJ databases">
        <authorList>
            <person name="Peeters C."/>
        </authorList>
    </citation>
    <scope>NUCLEOTIDE SEQUENCE</scope>
    <source>
        <strain evidence="8">LMG 29322</strain>
    </source>
</reference>
<dbReference type="EMBL" id="FCOA02000016">
    <property type="protein sequence ID" value="SAK75758.1"/>
    <property type="molecule type" value="Genomic_DNA"/>
</dbReference>
<evidence type="ECO:0000256" key="5">
    <source>
        <dbReference type="ARBA" id="ARBA00023136"/>
    </source>
</evidence>
<evidence type="ECO:0000259" key="7">
    <source>
        <dbReference type="PROSITE" id="PS50850"/>
    </source>
</evidence>
<dbReference type="Pfam" id="PF07690">
    <property type="entry name" value="MFS_1"/>
    <property type="match status" value="2"/>
</dbReference>
<dbReference type="SUPFAM" id="SSF103473">
    <property type="entry name" value="MFS general substrate transporter"/>
    <property type="match status" value="1"/>
</dbReference>
<dbReference type="NCBIfam" id="TIGR00893">
    <property type="entry name" value="2A0114"/>
    <property type="match status" value="1"/>
</dbReference>
<dbReference type="InterPro" id="IPR036259">
    <property type="entry name" value="MFS_trans_sf"/>
</dbReference>
<dbReference type="InterPro" id="IPR011701">
    <property type="entry name" value="MFS"/>
</dbReference>
<dbReference type="PANTHER" id="PTHR11662:SF399">
    <property type="entry name" value="FI19708P1-RELATED"/>
    <property type="match status" value="1"/>
</dbReference>
<evidence type="ECO:0000256" key="4">
    <source>
        <dbReference type="ARBA" id="ARBA00022989"/>
    </source>
</evidence>
<feature type="transmembrane region" description="Helical" evidence="6">
    <location>
        <begin position="346"/>
        <end position="366"/>
    </location>
</feature>
<feature type="transmembrane region" description="Helical" evidence="6">
    <location>
        <begin position="106"/>
        <end position="127"/>
    </location>
</feature>
<dbReference type="GO" id="GO:0005886">
    <property type="term" value="C:plasma membrane"/>
    <property type="evidence" value="ECO:0007669"/>
    <property type="project" value="UniProtKB-SubCell"/>
</dbReference>
<sequence length="458" mass="49411">MQIRQDGRPTKVRYWILAVLFIVTALNYADRATLSIAGTAVAKEFDIGPVGMGYLFSAFGWSYVLGQIPAGWLLDRFGSKLIYGLSLLSWSMFTMLQASVGVFHPAYAFVALFVIRFFLGLVESAAFPANNRIVAAWFPAAERGAATSIFNSAQYVAVAFFGPLMGLVAAHWGWQYIFVGMGALGILIALVWPKVIHDPKRDPRINRAEFDQITQGGALTDLDSVKPTREQRPNPRALRKVLSNRIFVAAYIGQYAIAALTYFFITWFPMYLMHERGMPVAKVGFVAAIPAICGFAGGLACGFLSDTFMRHGKSISFARKTPFIVGMLLAATMVGCNFATEEWQIVAIMALAFFGKGLAAIGWAVVSDTAPKQITGLAGGVFNAIGNIGGIVTPIVSGYIIASTGSYAGVLVFVAAHAIISAGAYAFLMGPIHRLDLGVEDMESRTTNAMSSKERSAV</sequence>